<accession>A0ABP8JGH5</accession>
<dbReference type="Pfam" id="PF03466">
    <property type="entry name" value="LysR_substrate"/>
    <property type="match status" value="1"/>
</dbReference>
<dbReference type="InterPro" id="IPR005119">
    <property type="entry name" value="LysR_subst-bd"/>
</dbReference>
<feature type="region of interest" description="Disordered" evidence="1">
    <location>
        <begin position="78"/>
        <end position="99"/>
    </location>
</feature>
<protein>
    <recommendedName>
        <fullName evidence="2">LysR substrate-binding domain-containing protein</fullName>
    </recommendedName>
</protein>
<evidence type="ECO:0000259" key="2">
    <source>
        <dbReference type="Pfam" id="PF03466"/>
    </source>
</evidence>
<keyword evidence="4" id="KW-1185">Reference proteome</keyword>
<reference evidence="4" key="1">
    <citation type="journal article" date="2019" name="Int. J. Syst. Evol. Microbiol.">
        <title>The Global Catalogue of Microorganisms (GCM) 10K type strain sequencing project: providing services to taxonomists for standard genome sequencing and annotation.</title>
        <authorList>
            <consortium name="The Broad Institute Genomics Platform"/>
            <consortium name="The Broad Institute Genome Sequencing Center for Infectious Disease"/>
            <person name="Wu L."/>
            <person name="Ma J."/>
        </authorList>
    </citation>
    <scope>NUCLEOTIDE SEQUENCE [LARGE SCALE GENOMIC DNA]</scope>
    <source>
        <strain evidence="4">JCM 17688</strain>
    </source>
</reference>
<comment type="caution">
    <text evidence="3">The sequence shown here is derived from an EMBL/GenBank/DDBJ whole genome shotgun (WGS) entry which is preliminary data.</text>
</comment>
<dbReference type="Gene3D" id="3.40.190.10">
    <property type="entry name" value="Periplasmic binding protein-like II"/>
    <property type="match status" value="2"/>
</dbReference>
<dbReference type="RefSeq" id="WP_344994086.1">
    <property type="nucleotide sequence ID" value="NZ_BAABFR010000022.1"/>
</dbReference>
<organism evidence="3 4">
    <name type="scientific">Tsukamurella soli</name>
    <dbReference type="NCBI Taxonomy" id="644556"/>
    <lineage>
        <taxon>Bacteria</taxon>
        <taxon>Bacillati</taxon>
        <taxon>Actinomycetota</taxon>
        <taxon>Actinomycetes</taxon>
        <taxon>Mycobacteriales</taxon>
        <taxon>Tsukamurellaceae</taxon>
        <taxon>Tsukamurella</taxon>
    </lineage>
</organism>
<dbReference type="Proteomes" id="UP001500635">
    <property type="component" value="Unassembled WGS sequence"/>
</dbReference>
<name>A0ABP8JGH5_9ACTN</name>
<evidence type="ECO:0000313" key="3">
    <source>
        <dbReference type="EMBL" id="GAA4390378.1"/>
    </source>
</evidence>
<gene>
    <name evidence="3" type="ORF">GCM10023147_18260</name>
</gene>
<proteinExistence type="predicted"/>
<evidence type="ECO:0000256" key="1">
    <source>
        <dbReference type="SAM" id="MobiDB-lite"/>
    </source>
</evidence>
<dbReference type="SUPFAM" id="SSF53850">
    <property type="entry name" value="Periplasmic binding protein-like II"/>
    <property type="match status" value="1"/>
</dbReference>
<evidence type="ECO:0000313" key="4">
    <source>
        <dbReference type="Proteomes" id="UP001500635"/>
    </source>
</evidence>
<feature type="domain" description="LysR substrate-binding" evidence="2">
    <location>
        <begin position="8"/>
        <end position="81"/>
    </location>
</feature>
<sequence>MIAPYYSDVRYEAADLHVHMGLVAAGHAVGILPDLVQAQRYEGLHLVALPGSPRREVFTVSRSASAASAPVRLVRDALTAAATPPPPGDPSRPVSPYIL</sequence>
<dbReference type="EMBL" id="BAABFR010000022">
    <property type="protein sequence ID" value="GAA4390378.1"/>
    <property type="molecule type" value="Genomic_DNA"/>
</dbReference>